<feature type="compositionally biased region" description="Basic and acidic residues" evidence="2">
    <location>
        <begin position="99"/>
        <end position="111"/>
    </location>
</feature>
<dbReference type="AlphaFoldDB" id="A0A7S1F5T8"/>
<dbReference type="EMBL" id="HBFQ01029340">
    <property type="protein sequence ID" value="CAD8846308.1"/>
    <property type="molecule type" value="Transcribed_RNA"/>
</dbReference>
<evidence type="ECO:0000313" key="3">
    <source>
        <dbReference type="EMBL" id="CAD8846308.1"/>
    </source>
</evidence>
<keyword evidence="1" id="KW-0175">Coiled coil</keyword>
<gene>
    <name evidence="3" type="ORF">NSCI0253_LOCUS20658</name>
</gene>
<protein>
    <recommendedName>
        <fullName evidence="4">RIIa domain-containing protein</fullName>
    </recommendedName>
</protein>
<evidence type="ECO:0008006" key="4">
    <source>
        <dbReference type="Google" id="ProtNLM"/>
    </source>
</evidence>
<sequence>MEVIVTETCGLPEGCILSIRAGTTRRQAPLPLKDSFRFPSLPLNAKQFKIDVLESAGGSRLEISSGLPEEMHTVPLLMVGGQKASVSLKIREEPSLCGKRANELKSMEKGRRGGAPVAPGAEQSAVSDPSDATDPQDAALKLAAQARAYADDHNLPAVVQDLLQYVLREQPVAPYSVMAAYFNQRASENKEVQGGLPHGQPHHLHRSAVQAPTVPERAPPTHEPCQYRAAVPPKPVGRELAGPCDQVGYQSLRPARGLGKDPRMNEATLLPATRAPLQESGRLASTDPVAPRRFDVGLQPEGDATWPSHRPDPADPERLELEREHLTLRAERAQLLRELAELEVAAVGYLAG</sequence>
<name>A0A7S1F5T8_NOCSC</name>
<feature type="region of interest" description="Disordered" evidence="2">
    <location>
        <begin position="99"/>
        <end position="135"/>
    </location>
</feature>
<evidence type="ECO:0000256" key="2">
    <source>
        <dbReference type="SAM" id="MobiDB-lite"/>
    </source>
</evidence>
<feature type="coiled-coil region" evidence="1">
    <location>
        <begin position="318"/>
        <end position="345"/>
    </location>
</feature>
<reference evidence="3" key="1">
    <citation type="submission" date="2021-01" db="EMBL/GenBank/DDBJ databases">
        <authorList>
            <person name="Corre E."/>
            <person name="Pelletier E."/>
            <person name="Niang G."/>
            <person name="Scheremetjew M."/>
            <person name="Finn R."/>
            <person name="Kale V."/>
            <person name="Holt S."/>
            <person name="Cochrane G."/>
            <person name="Meng A."/>
            <person name="Brown T."/>
            <person name="Cohen L."/>
        </authorList>
    </citation>
    <scope>NUCLEOTIDE SEQUENCE</scope>
</reference>
<feature type="region of interest" description="Disordered" evidence="2">
    <location>
        <begin position="295"/>
        <end position="316"/>
    </location>
</feature>
<accession>A0A7S1F5T8</accession>
<organism evidence="3">
    <name type="scientific">Noctiluca scintillans</name>
    <name type="common">Sea sparkle</name>
    <name type="synonym">Red tide dinoflagellate</name>
    <dbReference type="NCBI Taxonomy" id="2966"/>
    <lineage>
        <taxon>Eukaryota</taxon>
        <taxon>Sar</taxon>
        <taxon>Alveolata</taxon>
        <taxon>Dinophyceae</taxon>
        <taxon>Noctilucales</taxon>
        <taxon>Noctilucaceae</taxon>
        <taxon>Noctiluca</taxon>
    </lineage>
</organism>
<proteinExistence type="predicted"/>
<evidence type="ECO:0000256" key="1">
    <source>
        <dbReference type="SAM" id="Coils"/>
    </source>
</evidence>